<evidence type="ECO:0000313" key="2">
    <source>
        <dbReference type="EMBL" id="CEM05717.1"/>
    </source>
</evidence>
<dbReference type="InterPro" id="IPR035979">
    <property type="entry name" value="RBD_domain_sf"/>
</dbReference>
<dbReference type="Proteomes" id="UP000041254">
    <property type="component" value="Unassembled WGS sequence"/>
</dbReference>
<evidence type="ECO:0008006" key="4">
    <source>
        <dbReference type="Google" id="ProtNLM"/>
    </source>
</evidence>
<name>A0A0G4F1E4_VITBC</name>
<feature type="compositionally biased region" description="Low complexity" evidence="1">
    <location>
        <begin position="249"/>
        <end position="270"/>
    </location>
</feature>
<feature type="compositionally biased region" description="Basic and acidic residues" evidence="1">
    <location>
        <begin position="292"/>
        <end position="327"/>
    </location>
</feature>
<dbReference type="VEuPathDB" id="CryptoDB:Vbra_5535"/>
<reference evidence="2 3" key="1">
    <citation type="submission" date="2014-11" db="EMBL/GenBank/DDBJ databases">
        <authorList>
            <person name="Zhu J."/>
            <person name="Qi W."/>
            <person name="Song R."/>
        </authorList>
    </citation>
    <scope>NUCLEOTIDE SEQUENCE [LARGE SCALE GENOMIC DNA]</scope>
</reference>
<dbReference type="CDD" id="cd00590">
    <property type="entry name" value="RRM_SF"/>
    <property type="match status" value="1"/>
</dbReference>
<feature type="region of interest" description="Disordered" evidence="1">
    <location>
        <begin position="148"/>
        <end position="381"/>
    </location>
</feature>
<dbReference type="SUPFAM" id="SSF54928">
    <property type="entry name" value="RNA-binding domain, RBD"/>
    <property type="match status" value="1"/>
</dbReference>
<dbReference type="EMBL" id="CDMY01000363">
    <property type="protein sequence ID" value="CEM05717.1"/>
    <property type="molecule type" value="Genomic_DNA"/>
</dbReference>
<dbReference type="InParanoid" id="A0A0G4F1E4"/>
<sequence length="612" mass="67532">MAANHSVSLVPPLPLPLSSLAARVRKGPEDKKREATEAERLPEVEFDSENCYTVWAAGRPGDYSRLQLREYFQQYGELEGIGVRFPPPPDNESAFCVDFRTLDGALTAMRALRHLRDFPQRDTVELGEFDWHVQFGASTIQKIRLERQERRQQRKQAAAAVADDKAPNHVPSPSVKIEADGGRQGRGQHNGGTPNGTSVYPTPFATPPQTTSPHGSKAPPSIILGQPSPNRPRPKPLQVPSKANPRSSTAKAKVAARGGRAATAAAAMADDVTEDLPYPTWTEIAGPRAKRGARESRRNRPSRLRSEAVDKQEVKEEKEEKEKNDRSRSRRRRALVLEEPSEPERSRRSTNRTPSLATSRPSSVASSPGLPPGQNERAYPQGKTHKEWMAHFAVKLYDYLRHFCEKRSDLLNGEAVPQWLSYPSGWSFVMEGWGADHIEGTPDWGNIRTYKVETIFYAAAASTAAGLEQVDPELVKQFQDGKFFRFFVTWSPGRVGHTRPGYGFKTNIISKAIAAKQERDAKAAASSTVNAEAGEVRHGTRHRWVLKAIDEAAKTADVAPEMVAVPAGAEDAWQLRSPVDADEKCPEDVTLSVHNSRSIARSPLPGMTSSLG</sequence>
<evidence type="ECO:0000313" key="3">
    <source>
        <dbReference type="Proteomes" id="UP000041254"/>
    </source>
</evidence>
<accession>A0A0G4F1E4</accession>
<dbReference type="GO" id="GO:0003676">
    <property type="term" value="F:nucleic acid binding"/>
    <property type="evidence" value="ECO:0007669"/>
    <property type="project" value="InterPro"/>
</dbReference>
<feature type="compositionally biased region" description="Polar residues" evidence="1">
    <location>
        <begin position="356"/>
        <end position="366"/>
    </location>
</feature>
<protein>
    <recommendedName>
        <fullName evidence="4">RRM domain-containing protein</fullName>
    </recommendedName>
</protein>
<evidence type="ECO:0000256" key="1">
    <source>
        <dbReference type="SAM" id="MobiDB-lite"/>
    </source>
</evidence>
<proteinExistence type="predicted"/>
<feature type="compositionally biased region" description="Gly residues" evidence="1">
    <location>
        <begin position="184"/>
        <end position="194"/>
    </location>
</feature>
<keyword evidence="3" id="KW-1185">Reference proteome</keyword>
<gene>
    <name evidence="2" type="ORF">Vbra_5535</name>
</gene>
<dbReference type="AlphaFoldDB" id="A0A0G4F1E4"/>
<organism evidence="2 3">
    <name type="scientific">Vitrella brassicaformis (strain CCMP3155)</name>
    <dbReference type="NCBI Taxonomy" id="1169540"/>
    <lineage>
        <taxon>Eukaryota</taxon>
        <taxon>Sar</taxon>
        <taxon>Alveolata</taxon>
        <taxon>Colpodellida</taxon>
        <taxon>Vitrellaceae</taxon>
        <taxon>Vitrella</taxon>
    </lineage>
</organism>